<keyword evidence="2" id="KW-1185">Reference proteome</keyword>
<dbReference type="Proteomes" id="UP001251528">
    <property type="component" value="Unassembled WGS sequence"/>
</dbReference>
<protein>
    <submittedName>
        <fullName evidence="1">Uncharacterized protein</fullName>
    </submittedName>
</protein>
<accession>A0AAJ0CIF4</accession>
<organism evidence="1 2">
    <name type="scientific">Conoideocrella luteorostrata</name>
    <dbReference type="NCBI Taxonomy" id="1105319"/>
    <lineage>
        <taxon>Eukaryota</taxon>
        <taxon>Fungi</taxon>
        <taxon>Dikarya</taxon>
        <taxon>Ascomycota</taxon>
        <taxon>Pezizomycotina</taxon>
        <taxon>Sordariomycetes</taxon>
        <taxon>Hypocreomycetidae</taxon>
        <taxon>Hypocreales</taxon>
        <taxon>Clavicipitaceae</taxon>
        <taxon>Conoideocrella</taxon>
    </lineage>
</organism>
<sequence>MDDAQEFNDVRGVRINAGNDDDADTTFEVNSKRITVSVFATSSRPVTAADEDYEDLINEALDAILDVGGPIFFQVAPPRRDPLQSASLDLHSHLYPDTLDFRLQAIDGEAELFQVDPDEAASIADATPDPRFPTGFQPDNLLPQYSTEAISVEHVFVSENCTVSRVQGDGQNMLCKARRTGLQDPGLAN</sequence>
<proteinExistence type="predicted"/>
<gene>
    <name evidence="1" type="ORF">QQS21_009896</name>
</gene>
<evidence type="ECO:0000313" key="2">
    <source>
        <dbReference type="Proteomes" id="UP001251528"/>
    </source>
</evidence>
<dbReference type="AlphaFoldDB" id="A0AAJ0CIF4"/>
<comment type="caution">
    <text evidence="1">The sequence shown here is derived from an EMBL/GenBank/DDBJ whole genome shotgun (WGS) entry which is preliminary data.</text>
</comment>
<name>A0AAJ0CIF4_9HYPO</name>
<evidence type="ECO:0000313" key="1">
    <source>
        <dbReference type="EMBL" id="KAK2592413.1"/>
    </source>
</evidence>
<dbReference type="EMBL" id="JASWJB010000268">
    <property type="protein sequence ID" value="KAK2592413.1"/>
    <property type="molecule type" value="Genomic_DNA"/>
</dbReference>
<reference evidence="1" key="1">
    <citation type="submission" date="2023-06" db="EMBL/GenBank/DDBJ databases">
        <title>Conoideocrella luteorostrata (Hypocreales: Clavicipitaceae), a potential biocontrol fungus for elongate hemlock scale in United States Christmas tree production areas.</title>
        <authorList>
            <person name="Barrett H."/>
            <person name="Lovett B."/>
            <person name="Macias A.M."/>
            <person name="Stajich J.E."/>
            <person name="Kasson M.T."/>
        </authorList>
    </citation>
    <scope>NUCLEOTIDE SEQUENCE</scope>
    <source>
        <strain evidence="1">ARSEF 14590</strain>
    </source>
</reference>